<dbReference type="InterPro" id="IPR041496">
    <property type="entry name" value="YitH/HolE_GNAT"/>
</dbReference>
<keyword evidence="3" id="KW-1185">Reference proteome</keyword>
<dbReference type="Proteomes" id="UP000746535">
    <property type="component" value="Unassembled WGS sequence"/>
</dbReference>
<dbReference type="SUPFAM" id="SSF55729">
    <property type="entry name" value="Acyl-CoA N-acyltransferases (Nat)"/>
    <property type="match status" value="1"/>
</dbReference>
<dbReference type="InterPro" id="IPR016181">
    <property type="entry name" value="Acyl_CoA_acyltransferase"/>
</dbReference>
<dbReference type="PANTHER" id="PTHR47237">
    <property type="entry name" value="SLL0310 PROTEIN"/>
    <property type="match status" value="1"/>
</dbReference>
<evidence type="ECO:0000259" key="1">
    <source>
        <dbReference type="PROSITE" id="PS51186"/>
    </source>
</evidence>
<dbReference type="InterPro" id="IPR052729">
    <property type="entry name" value="Acyl/Acetyltrans_Enzymes"/>
</dbReference>
<dbReference type="PANTHER" id="PTHR47237:SF2">
    <property type="entry name" value="BLL4206 PROTEIN"/>
    <property type="match status" value="1"/>
</dbReference>
<protein>
    <submittedName>
        <fullName evidence="2">GNAT family N-acetyltransferase</fullName>
    </submittedName>
</protein>
<proteinExistence type="predicted"/>
<reference evidence="2 3" key="1">
    <citation type="submission" date="2020-03" db="EMBL/GenBank/DDBJ databases">
        <authorList>
            <person name="Wang L."/>
            <person name="He N."/>
            <person name="Li Y."/>
            <person name="Fang Y."/>
            <person name="Zhang F."/>
        </authorList>
    </citation>
    <scope>NUCLEOTIDE SEQUENCE [LARGE SCALE GENOMIC DNA]</scope>
    <source>
        <strain evidence="3">hsmgli-8</strain>
    </source>
</reference>
<feature type="domain" description="N-acetyltransferase" evidence="1">
    <location>
        <begin position="9"/>
        <end position="143"/>
    </location>
</feature>
<accession>A0ABX0YEU4</accession>
<dbReference type="CDD" id="cd04301">
    <property type="entry name" value="NAT_SF"/>
    <property type="match status" value="1"/>
</dbReference>
<organism evidence="2 3">
    <name type="scientific">Pseudomonas quercus</name>
    <dbReference type="NCBI Taxonomy" id="2722792"/>
    <lineage>
        <taxon>Bacteria</taxon>
        <taxon>Pseudomonadati</taxon>
        <taxon>Pseudomonadota</taxon>
        <taxon>Gammaproteobacteria</taxon>
        <taxon>Pseudomonadales</taxon>
        <taxon>Pseudomonadaceae</taxon>
        <taxon>Pseudomonas</taxon>
    </lineage>
</organism>
<dbReference type="PROSITE" id="PS51186">
    <property type="entry name" value="GNAT"/>
    <property type="match status" value="1"/>
</dbReference>
<name>A0ABX0YEU4_9PSED</name>
<dbReference type="EMBL" id="JAAVJI010000007">
    <property type="protein sequence ID" value="NJP01936.1"/>
    <property type="molecule type" value="Genomic_DNA"/>
</dbReference>
<dbReference type="Pfam" id="PF13508">
    <property type="entry name" value="Acetyltransf_7"/>
    <property type="match status" value="1"/>
</dbReference>
<comment type="caution">
    <text evidence="2">The sequence shown here is derived from an EMBL/GenBank/DDBJ whole genome shotgun (WGS) entry which is preliminary data.</text>
</comment>
<dbReference type="Gene3D" id="3.40.630.90">
    <property type="match status" value="1"/>
</dbReference>
<evidence type="ECO:0000313" key="2">
    <source>
        <dbReference type="EMBL" id="NJP01936.1"/>
    </source>
</evidence>
<evidence type="ECO:0000313" key="3">
    <source>
        <dbReference type="Proteomes" id="UP000746535"/>
    </source>
</evidence>
<gene>
    <name evidence="2" type="ORF">HBH25_13875</name>
</gene>
<dbReference type="Gene3D" id="3.40.630.30">
    <property type="match status" value="1"/>
</dbReference>
<sequence>MPQTTPHVLSLRTLNAADVPAAYTLSRALGWAHRQEDWAMLQRCAEGVVAECNGEVIGTAFACHQGAFSTIGLVIVSAAHQGKGIGRQLMNQVLGTLGPRTALLNATEEGARLYERMGFTTYGHVAQWQGLAPESVKMDDHCRALTPADTPRLLTLAAAGSGLDRQHVLADVLPTVVQGVGIEQQGQLHAFALLRPFGRDLGLGPVIAQDEEQAKALVLALLGTVPGRFVRVDIPSTCGLASVLAQQGLVQVGTVAQMTTGPVPQPREGVCQFALLSQALG</sequence>
<dbReference type="Pfam" id="PF18014">
    <property type="entry name" value="Acetyltransf_18"/>
    <property type="match status" value="1"/>
</dbReference>
<dbReference type="RefSeq" id="WP_168084502.1">
    <property type="nucleotide sequence ID" value="NZ_JAAVJI010000007.1"/>
</dbReference>
<dbReference type="InterPro" id="IPR000182">
    <property type="entry name" value="GNAT_dom"/>
</dbReference>